<organism evidence="2 3">
    <name type="scientific">Brassica napus</name>
    <name type="common">Rape</name>
    <dbReference type="NCBI Taxonomy" id="3708"/>
    <lineage>
        <taxon>Eukaryota</taxon>
        <taxon>Viridiplantae</taxon>
        <taxon>Streptophyta</taxon>
        <taxon>Embryophyta</taxon>
        <taxon>Tracheophyta</taxon>
        <taxon>Spermatophyta</taxon>
        <taxon>Magnoliopsida</taxon>
        <taxon>eudicotyledons</taxon>
        <taxon>Gunneridae</taxon>
        <taxon>Pentapetalae</taxon>
        <taxon>rosids</taxon>
        <taxon>malvids</taxon>
        <taxon>Brassicales</taxon>
        <taxon>Brassicaceae</taxon>
        <taxon>Brassiceae</taxon>
        <taxon>Brassica</taxon>
    </lineage>
</organism>
<sequence length="84" mass="9388">MVKKPMKLGYNHQRGQNLKVARRSKRGLKEKNESPKKKRKVQCGEESPKKLKASREGRTMTCGSCGITGISFDGVKSLVDLLVQ</sequence>
<feature type="non-terminal residue" evidence="2">
    <location>
        <position position="84"/>
    </location>
</feature>
<reference evidence="2 3" key="1">
    <citation type="submission" date="2021-05" db="EMBL/GenBank/DDBJ databases">
        <title>Genome Assembly of Synthetic Allotetraploid Brassica napus Reveals Homoeologous Exchanges between Subgenomes.</title>
        <authorList>
            <person name="Davis J.T."/>
        </authorList>
    </citation>
    <scope>NUCLEOTIDE SEQUENCE [LARGE SCALE GENOMIC DNA]</scope>
    <source>
        <strain evidence="3">cv. Da-Ae</strain>
        <tissue evidence="2">Seedling</tissue>
    </source>
</reference>
<proteinExistence type="predicted"/>
<name>A0ABQ7X5G1_BRANA</name>
<protein>
    <submittedName>
        <fullName evidence="2">Uncharacterized protein</fullName>
    </submittedName>
</protein>
<comment type="caution">
    <text evidence="2">The sequence shown here is derived from an EMBL/GenBank/DDBJ whole genome shotgun (WGS) entry which is preliminary data.</text>
</comment>
<gene>
    <name evidence="2" type="ORF">HID58_095599</name>
</gene>
<evidence type="ECO:0000313" key="3">
    <source>
        <dbReference type="Proteomes" id="UP000824890"/>
    </source>
</evidence>
<dbReference type="Proteomes" id="UP000824890">
    <property type="component" value="Unassembled WGS sequence"/>
</dbReference>
<evidence type="ECO:0000256" key="1">
    <source>
        <dbReference type="SAM" id="MobiDB-lite"/>
    </source>
</evidence>
<feature type="region of interest" description="Disordered" evidence="1">
    <location>
        <begin position="1"/>
        <end position="58"/>
    </location>
</feature>
<dbReference type="EMBL" id="JAGKQM010002075">
    <property type="protein sequence ID" value="KAH0850363.1"/>
    <property type="molecule type" value="Genomic_DNA"/>
</dbReference>
<accession>A0ABQ7X5G1</accession>
<keyword evidence="3" id="KW-1185">Reference proteome</keyword>
<feature type="compositionally biased region" description="Basic and acidic residues" evidence="1">
    <location>
        <begin position="42"/>
        <end position="58"/>
    </location>
</feature>
<evidence type="ECO:0000313" key="2">
    <source>
        <dbReference type="EMBL" id="KAH0850363.1"/>
    </source>
</evidence>